<reference evidence="1" key="2">
    <citation type="submission" date="2023-01" db="EMBL/GenBank/DDBJ databases">
        <authorList>
            <person name="Sun Q."/>
            <person name="Evtushenko L."/>
        </authorList>
    </citation>
    <scope>NUCLEOTIDE SEQUENCE</scope>
    <source>
        <strain evidence="1">VKM Ac-1020</strain>
    </source>
</reference>
<accession>A0A9W6H1X3</accession>
<keyword evidence="2" id="KW-1185">Reference proteome</keyword>
<comment type="caution">
    <text evidence="1">The sequence shown here is derived from an EMBL/GenBank/DDBJ whole genome shotgun (WGS) entry which is preliminary data.</text>
</comment>
<proteinExistence type="predicted"/>
<name>A0A9W6H1X3_9MICO</name>
<dbReference type="RefSeq" id="WP_271172244.1">
    <property type="nucleotide sequence ID" value="NZ_BSEJ01000002.1"/>
</dbReference>
<dbReference type="AlphaFoldDB" id="A0A9W6H1X3"/>
<evidence type="ECO:0000313" key="1">
    <source>
        <dbReference type="EMBL" id="GLJ60514.1"/>
    </source>
</evidence>
<reference evidence="1" key="1">
    <citation type="journal article" date="2014" name="Int. J. Syst. Evol. Microbiol.">
        <title>Complete genome sequence of Corynebacterium casei LMG S-19264T (=DSM 44701T), isolated from a smear-ripened cheese.</title>
        <authorList>
            <consortium name="US DOE Joint Genome Institute (JGI-PGF)"/>
            <person name="Walter F."/>
            <person name="Albersmeier A."/>
            <person name="Kalinowski J."/>
            <person name="Ruckert C."/>
        </authorList>
    </citation>
    <scope>NUCLEOTIDE SEQUENCE</scope>
    <source>
        <strain evidence="1">VKM Ac-1020</strain>
    </source>
</reference>
<dbReference type="EMBL" id="BSEJ01000002">
    <property type="protein sequence ID" value="GLJ60514.1"/>
    <property type="molecule type" value="Genomic_DNA"/>
</dbReference>
<dbReference type="InterPro" id="IPR021373">
    <property type="entry name" value="DUF2993"/>
</dbReference>
<dbReference type="Proteomes" id="UP001142462">
    <property type="component" value="Unassembled WGS sequence"/>
</dbReference>
<organism evidence="1 2">
    <name type="scientific">Microbacterium barkeri</name>
    <dbReference type="NCBI Taxonomy" id="33917"/>
    <lineage>
        <taxon>Bacteria</taxon>
        <taxon>Bacillati</taxon>
        <taxon>Actinomycetota</taxon>
        <taxon>Actinomycetes</taxon>
        <taxon>Micrococcales</taxon>
        <taxon>Microbacteriaceae</taxon>
        <taxon>Microbacterium</taxon>
    </lineage>
</organism>
<dbReference type="Pfam" id="PF11209">
    <property type="entry name" value="LmeA"/>
    <property type="match status" value="1"/>
</dbReference>
<sequence length="256" mass="25809">MARRRRPLRALVAVGVIVAVAVAAFLVGEAVARELVKQQVRDVIVSELALPADQPIEVGVGGLVIPQLIAGRLDDLAVASDDVAVGGLSGDVAVRAHGVPVRGDDLSALGGTAAIRMDAADVDALLAAVGGSWATWGDVAVQLPGPAARLSTHVSLLGADIPLSFTAVPSVADGDVVLTPEAISIGDLELTADTLAHAPVDLSALARPFTLCRADALPDGLEVTAADIDDEHLVVRLAFADGVLSDPDALAAASCG</sequence>
<protein>
    <recommendedName>
        <fullName evidence="3">DUF2993 domain-containing protein</fullName>
    </recommendedName>
</protein>
<evidence type="ECO:0000313" key="2">
    <source>
        <dbReference type="Proteomes" id="UP001142462"/>
    </source>
</evidence>
<gene>
    <name evidence="1" type="ORF">GCM10017576_06430</name>
</gene>
<evidence type="ECO:0008006" key="3">
    <source>
        <dbReference type="Google" id="ProtNLM"/>
    </source>
</evidence>